<keyword evidence="5" id="KW-0378">Hydrolase</keyword>
<evidence type="ECO:0000259" key="4">
    <source>
        <dbReference type="Pfam" id="PF12146"/>
    </source>
</evidence>
<dbReference type="PANTHER" id="PTHR43798:SF33">
    <property type="entry name" value="HYDROLASE, PUTATIVE (AFU_ORTHOLOGUE AFUA_2G14860)-RELATED"/>
    <property type="match status" value="1"/>
</dbReference>
<dbReference type="GO" id="GO:0052689">
    <property type="term" value="F:carboxylic ester hydrolase activity"/>
    <property type="evidence" value="ECO:0007669"/>
    <property type="project" value="InterPro"/>
</dbReference>
<protein>
    <submittedName>
        <fullName evidence="5">Alpha/beta fold hydrolase</fullName>
    </submittedName>
</protein>
<organism evidence="5 6">
    <name type="scientific">Nocardioides iriomotensis</name>
    <dbReference type="NCBI Taxonomy" id="715784"/>
    <lineage>
        <taxon>Bacteria</taxon>
        <taxon>Bacillati</taxon>
        <taxon>Actinomycetota</taxon>
        <taxon>Actinomycetes</taxon>
        <taxon>Propionibacteriales</taxon>
        <taxon>Nocardioidaceae</taxon>
        <taxon>Nocardioides</taxon>
    </lineage>
</organism>
<dbReference type="PIRSF" id="PIRSF017388">
    <property type="entry name" value="Esterase_lipase"/>
    <property type="match status" value="1"/>
</dbReference>
<feature type="site" description="Important for substrate specificity" evidence="3">
    <location>
        <position position="154"/>
    </location>
</feature>
<feature type="binding site" evidence="2">
    <location>
        <position position="36"/>
    </location>
    <ligand>
        <name>substrate</name>
    </ligand>
</feature>
<dbReference type="AlphaFoldDB" id="A0A4Q5IUQ4"/>
<evidence type="ECO:0000313" key="6">
    <source>
        <dbReference type="Proteomes" id="UP000291189"/>
    </source>
</evidence>
<dbReference type="Proteomes" id="UP000291189">
    <property type="component" value="Unassembled WGS sequence"/>
</dbReference>
<gene>
    <name evidence="5" type="ORF">ETU37_21615</name>
</gene>
<sequence>MERPLPISPYAEPFYADATPTGADGQRIGVLLSHGFTGSPASMVPWGKHLAGLGYGVAVPRLPGHGTTWQELNKCRWADWYGEVQRAFDKLGANCDQVVVGGLSMGAGLVLQLAADRGRDVAGIVVVNPAVHTQRKDVLALPVLQHVVGSFPGIANDIKKPDVEEHGYTRTPLKAARSMMLGWKQVRADLPKVTSPLLMFRSAEDHVVDPSSGRIILASVSSRDLTERILEHSYHVATLDNDASVILEESADFVRRVTGT</sequence>
<feature type="domain" description="Serine aminopeptidase S33" evidence="4">
    <location>
        <begin position="30"/>
        <end position="240"/>
    </location>
</feature>
<feature type="binding site" evidence="2">
    <location>
        <position position="105"/>
    </location>
    <ligand>
        <name>substrate</name>
    </ligand>
</feature>
<dbReference type="Gene3D" id="3.40.50.1820">
    <property type="entry name" value="alpha/beta hydrolase"/>
    <property type="match status" value="1"/>
</dbReference>
<dbReference type="OrthoDB" id="9786110at2"/>
<feature type="active site" description="Charge relay system" evidence="1">
    <location>
        <position position="235"/>
    </location>
</feature>
<dbReference type="SUPFAM" id="SSF53474">
    <property type="entry name" value="alpha/beta-Hydrolases"/>
    <property type="match status" value="1"/>
</dbReference>
<evidence type="ECO:0000256" key="2">
    <source>
        <dbReference type="PIRSR" id="PIRSR017388-2"/>
    </source>
</evidence>
<feature type="active site" description="Nucleophile" evidence="1">
    <location>
        <position position="104"/>
    </location>
</feature>
<dbReference type="InterPro" id="IPR029058">
    <property type="entry name" value="AB_hydrolase_fold"/>
</dbReference>
<dbReference type="InterPro" id="IPR050266">
    <property type="entry name" value="AB_hydrolase_sf"/>
</dbReference>
<dbReference type="EMBL" id="SDPU01000035">
    <property type="protein sequence ID" value="RYU09632.1"/>
    <property type="molecule type" value="Genomic_DNA"/>
</dbReference>
<evidence type="ECO:0000256" key="3">
    <source>
        <dbReference type="PIRSR" id="PIRSR017388-3"/>
    </source>
</evidence>
<reference evidence="5 6" key="1">
    <citation type="submission" date="2019-01" db="EMBL/GenBank/DDBJ databases">
        <title>Nocardioides guangzhouensis sp. nov., an actinobacterium isolated from soil.</title>
        <authorList>
            <person name="Fu Y."/>
            <person name="Cai Y."/>
            <person name="Lin Z."/>
            <person name="Chen P."/>
        </authorList>
    </citation>
    <scope>NUCLEOTIDE SEQUENCE [LARGE SCALE GENOMIC DNA]</scope>
    <source>
        <strain evidence="5 6">NBRC 105384</strain>
    </source>
</reference>
<comment type="caution">
    <text evidence="5">The sequence shown here is derived from an EMBL/GenBank/DDBJ whole genome shotgun (WGS) entry which is preliminary data.</text>
</comment>
<dbReference type="PANTHER" id="PTHR43798">
    <property type="entry name" value="MONOACYLGLYCEROL LIPASE"/>
    <property type="match status" value="1"/>
</dbReference>
<dbReference type="InterPro" id="IPR022742">
    <property type="entry name" value="Hydrolase_4"/>
</dbReference>
<evidence type="ECO:0000256" key="1">
    <source>
        <dbReference type="PIRSR" id="PIRSR017388-1"/>
    </source>
</evidence>
<name>A0A4Q5IUQ4_9ACTN</name>
<dbReference type="Pfam" id="PF12146">
    <property type="entry name" value="Hydrolase_4"/>
    <property type="match status" value="1"/>
</dbReference>
<dbReference type="InterPro" id="IPR012354">
    <property type="entry name" value="Esterase_lipase"/>
</dbReference>
<dbReference type="GO" id="GO:0016020">
    <property type="term" value="C:membrane"/>
    <property type="evidence" value="ECO:0007669"/>
    <property type="project" value="TreeGrafter"/>
</dbReference>
<keyword evidence="6" id="KW-1185">Reference proteome</keyword>
<feature type="active site" description="Charge relay system" evidence="1">
    <location>
        <position position="205"/>
    </location>
</feature>
<evidence type="ECO:0000313" key="5">
    <source>
        <dbReference type="EMBL" id="RYU09632.1"/>
    </source>
</evidence>
<proteinExistence type="predicted"/>
<accession>A0A4Q5IUQ4</accession>